<protein>
    <recommendedName>
        <fullName evidence="1">DUF6593 domain-containing protein</fullName>
    </recommendedName>
</protein>
<gene>
    <name evidence="2" type="ORF">POSPLADRAFT_1061417</name>
</gene>
<dbReference type="Proteomes" id="UP000194127">
    <property type="component" value="Unassembled WGS sequence"/>
</dbReference>
<dbReference type="OrthoDB" id="3256331at2759"/>
<organism evidence="2 3">
    <name type="scientific">Postia placenta MAD-698-R-SB12</name>
    <dbReference type="NCBI Taxonomy" id="670580"/>
    <lineage>
        <taxon>Eukaryota</taxon>
        <taxon>Fungi</taxon>
        <taxon>Dikarya</taxon>
        <taxon>Basidiomycota</taxon>
        <taxon>Agaricomycotina</taxon>
        <taxon>Agaricomycetes</taxon>
        <taxon>Polyporales</taxon>
        <taxon>Adustoporiaceae</taxon>
        <taxon>Rhodonia</taxon>
    </lineage>
</organism>
<evidence type="ECO:0000313" key="3">
    <source>
        <dbReference type="Proteomes" id="UP000194127"/>
    </source>
</evidence>
<sequence length="205" mass="22770">MSTSEAITRLTLDPDNARNTTITWEDSTVAYTVQTEMSNQGTTMRICKAGGSPVAIIQFRARGSPFNLVSVALGDQEPIAIGKWLSTSMVPFRNHASFKDDSGRKYKWKGTGPGESLQLFAEDDDYKECIARFYYSSKSWKTDPPTTIPATLTLLPRAEEIHDLVVASFLYLERERRVKEAATNIRAEVNVIAGMQASMCINTTC</sequence>
<keyword evidence="3" id="KW-1185">Reference proteome</keyword>
<accession>A0A1X6MMS3</accession>
<name>A0A1X6MMS3_9APHY</name>
<dbReference type="GeneID" id="36326325"/>
<evidence type="ECO:0000313" key="2">
    <source>
        <dbReference type="EMBL" id="OSX57737.1"/>
    </source>
</evidence>
<dbReference type="RefSeq" id="XP_024334531.1">
    <property type="nucleotide sequence ID" value="XM_024481375.1"/>
</dbReference>
<reference evidence="2 3" key="1">
    <citation type="submission" date="2017-04" db="EMBL/GenBank/DDBJ databases">
        <title>Genome Sequence of the Model Brown-Rot Fungus Postia placenta SB12.</title>
        <authorList>
            <consortium name="DOE Joint Genome Institute"/>
            <person name="Gaskell J."/>
            <person name="Kersten P."/>
            <person name="Larrondo L.F."/>
            <person name="Canessa P."/>
            <person name="Martinez D."/>
            <person name="Hibbett D."/>
            <person name="Schmoll M."/>
            <person name="Kubicek C.P."/>
            <person name="Martinez A.T."/>
            <person name="Yadav J."/>
            <person name="Master E."/>
            <person name="Magnuson J.K."/>
            <person name="James T."/>
            <person name="Yaver D."/>
            <person name="Berka R."/>
            <person name="Labutti K."/>
            <person name="Lipzen A."/>
            <person name="Aerts A."/>
            <person name="Barry K."/>
            <person name="Henrissat B."/>
            <person name="Blanchette R."/>
            <person name="Grigoriev I."/>
            <person name="Cullen D."/>
        </authorList>
    </citation>
    <scope>NUCLEOTIDE SEQUENCE [LARGE SCALE GENOMIC DNA]</scope>
    <source>
        <strain evidence="2 3">MAD-698-R-SB12</strain>
    </source>
</reference>
<feature type="domain" description="DUF6593" evidence="1">
    <location>
        <begin position="15"/>
        <end position="177"/>
    </location>
</feature>
<dbReference type="EMBL" id="KZ110607">
    <property type="protein sequence ID" value="OSX57737.1"/>
    <property type="molecule type" value="Genomic_DNA"/>
</dbReference>
<evidence type="ECO:0000259" key="1">
    <source>
        <dbReference type="Pfam" id="PF20236"/>
    </source>
</evidence>
<dbReference type="AlphaFoldDB" id="A0A1X6MMS3"/>
<proteinExistence type="predicted"/>
<dbReference type="Pfam" id="PF20236">
    <property type="entry name" value="DUF6593"/>
    <property type="match status" value="1"/>
</dbReference>
<dbReference type="InterPro" id="IPR046528">
    <property type="entry name" value="DUF6593"/>
</dbReference>